<feature type="compositionally biased region" description="Basic and acidic residues" evidence="1">
    <location>
        <begin position="21"/>
        <end position="30"/>
    </location>
</feature>
<dbReference type="OrthoDB" id="2554764at2759"/>
<evidence type="ECO:0000256" key="1">
    <source>
        <dbReference type="SAM" id="MobiDB-lite"/>
    </source>
</evidence>
<gene>
    <name evidence="2" type="ORF">UTRI_00757_B</name>
</gene>
<feature type="compositionally biased region" description="Basic and acidic residues" evidence="1">
    <location>
        <begin position="61"/>
        <end position="75"/>
    </location>
</feature>
<evidence type="ECO:0000313" key="2">
    <source>
        <dbReference type="EMBL" id="SPO20354.1"/>
    </source>
</evidence>
<dbReference type="AlphaFoldDB" id="A0A5C3DPV7"/>
<reference evidence="2 3" key="1">
    <citation type="submission" date="2018-03" db="EMBL/GenBank/DDBJ databases">
        <authorList>
            <person name="Guldener U."/>
        </authorList>
    </citation>
    <scope>NUCLEOTIDE SEQUENCE [LARGE SCALE GENOMIC DNA]</scope>
    <source>
        <strain evidence="2 3">NBRC100155</strain>
    </source>
</reference>
<accession>A0A5C3DPV7</accession>
<feature type="region of interest" description="Disordered" evidence="1">
    <location>
        <begin position="1"/>
        <end position="75"/>
    </location>
</feature>
<proteinExistence type="predicted"/>
<organism evidence="2 3">
    <name type="scientific">Ustilago trichophora</name>
    <dbReference type="NCBI Taxonomy" id="86804"/>
    <lineage>
        <taxon>Eukaryota</taxon>
        <taxon>Fungi</taxon>
        <taxon>Dikarya</taxon>
        <taxon>Basidiomycota</taxon>
        <taxon>Ustilaginomycotina</taxon>
        <taxon>Ustilaginomycetes</taxon>
        <taxon>Ustilaginales</taxon>
        <taxon>Ustilaginaceae</taxon>
        <taxon>Ustilago</taxon>
    </lineage>
</organism>
<dbReference type="Proteomes" id="UP000324022">
    <property type="component" value="Unassembled WGS sequence"/>
</dbReference>
<sequence length="75" mass="7966">MSSADHTAAEKAAGQLQQNKAELHGSDDLKQAANTNIQQAKGKEDAHKGTGQWGFAPVAGAKDHVKDQLSDRKEV</sequence>
<protein>
    <submittedName>
        <fullName evidence="2">Uncharacterized protein</fullName>
    </submittedName>
</protein>
<keyword evidence="3" id="KW-1185">Reference proteome</keyword>
<name>A0A5C3DPV7_9BASI</name>
<dbReference type="EMBL" id="OOIN01000001">
    <property type="protein sequence ID" value="SPO20354.1"/>
    <property type="molecule type" value="Genomic_DNA"/>
</dbReference>
<evidence type="ECO:0000313" key="3">
    <source>
        <dbReference type="Proteomes" id="UP000324022"/>
    </source>
</evidence>